<dbReference type="GO" id="GO:0004489">
    <property type="term" value="F:methylenetetrahydrofolate reductase [NAD(P)H] activity"/>
    <property type="evidence" value="ECO:0007669"/>
    <property type="project" value="InterPro"/>
</dbReference>
<organism evidence="10 11">
    <name type="scientific">Haliangium ochraceum (strain DSM 14365 / JCM 11303 / SMP-2)</name>
    <dbReference type="NCBI Taxonomy" id="502025"/>
    <lineage>
        <taxon>Bacteria</taxon>
        <taxon>Pseudomonadati</taxon>
        <taxon>Myxococcota</taxon>
        <taxon>Polyangia</taxon>
        <taxon>Haliangiales</taxon>
        <taxon>Kofleriaceae</taxon>
        <taxon>Haliangium</taxon>
    </lineage>
</organism>
<feature type="binding site" evidence="8">
    <location>
        <position position="278"/>
    </location>
    <ligand>
        <name>Zn(2+)</name>
        <dbReference type="ChEBI" id="CHEBI:29105"/>
    </ligand>
</feature>
<keyword evidence="8" id="KW-0479">Metal-binding</keyword>
<dbReference type="HOGENOM" id="CLU_453272_0_0_7"/>
<dbReference type="AlphaFoldDB" id="D0LSQ2"/>
<dbReference type="GO" id="GO:0035999">
    <property type="term" value="P:tetrahydrofolate interconversion"/>
    <property type="evidence" value="ECO:0007669"/>
    <property type="project" value="UniProtKB-UniPathway"/>
</dbReference>
<sequence>MSGTSCLKPFLEALAQGPLLFDGAMGSLLYDRGVFHTRNYDELSLSQPKLIRAVHREYLEAGAQILETNTFGANRIKLTAHGHSERVADINRAAVEMARSVADDRAYVAGAVGPTGIRYTIAPAAERKRAIEALGEQIDYLVEAGVDLLCLETFGAILELEAAIELARQIAPEMPVVAHLVFDADGLVEGELDGATVAQRLIAAGANAVGANCGVGPPELYAVGTKMSDVGAPVSIQPNAGFPSNIDGRTIYVANPEHFGVFARRMLKSGVRMVGGCCGTTPEHVRAMLGAVRMCGGADIFRPASAPVTVSVRAATEPPVPREVVVPLAMRSRLGARLAAGQFAVSVELTAPAGTDDSKLLGNIRTLLEAGVDVVNIADGPRASARTGNLAVCTKLQATTGVEPILHVCTRDRNYLGLIAHLLGAHALGIRNMVIITGDPPKMGDYPFATPVYDVDSIGLLRMARTLNEGYDPAGKEIDGHTSFVLATGAEPAATDYEREMRRLEDKRAAGAELVMTQPVYDPRVLERFLDDAEPLGLPVMVGILPLASHRNAEFLHNEVPGMQIPQSYRDRMEKVGSGPEARAEGVRIAQEALEAVKHRVAGVYIMPPFNRVSSAIEVLDVVRDRWQPAPLPAPGGPLRGPA</sequence>
<keyword evidence="5 8" id="KW-0808">Transferase</keyword>
<dbReference type="GO" id="GO:0046872">
    <property type="term" value="F:metal ion binding"/>
    <property type="evidence" value="ECO:0007669"/>
    <property type="project" value="UniProtKB-KW"/>
</dbReference>
<comment type="cofactor">
    <cofactor evidence="8">
        <name>Zn(2+)</name>
        <dbReference type="ChEBI" id="CHEBI:29105"/>
    </cofactor>
</comment>
<evidence type="ECO:0000313" key="11">
    <source>
        <dbReference type="Proteomes" id="UP000001880"/>
    </source>
</evidence>
<dbReference type="Gene3D" id="3.20.20.220">
    <property type="match status" value="1"/>
</dbReference>
<protein>
    <submittedName>
        <fullName evidence="10">Homocysteine S-methyltransferase</fullName>
    </submittedName>
</protein>
<dbReference type="EMBL" id="CP001804">
    <property type="protein sequence ID" value="ACY17274.1"/>
    <property type="molecule type" value="Genomic_DNA"/>
</dbReference>
<dbReference type="Pfam" id="PF02219">
    <property type="entry name" value="MTHFR"/>
    <property type="match status" value="1"/>
</dbReference>
<dbReference type="GO" id="GO:0032259">
    <property type="term" value="P:methylation"/>
    <property type="evidence" value="ECO:0007669"/>
    <property type="project" value="UniProtKB-KW"/>
</dbReference>
<gene>
    <name evidence="10" type="ordered locus">Hoch_4784</name>
</gene>
<dbReference type="InterPro" id="IPR029041">
    <property type="entry name" value="FAD-linked_oxidoreductase-like"/>
</dbReference>
<dbReference type="eggNOG" id="COG0685">
    <property type="taxonomic scope" value="Bacteria"/>
</dbReference>
<keyword evidence="6" id="KW-0274">FAD</keyword>
<keyword evidence="8" id="KW-0862">Zinc</keyword>
<dbReference type="Pfam" id="PF02574">
    <property type="entry name" value="S-methyl_trans"/>
    <property type="match status" value="1"/>
</dbReference>
<proteinExistence type="predicted"/>
<dbReference type="UniPathway" id="UPA00193"/>
<dbReference type="OrthoDB" id="9803687at2"/>
<evidence type="ECO:0000313" key="10">
    <source>
        <dbReference type="EMBL" id="ACY17274.1"/>
    </source>
</evidence>
<dbReference type="PANTHER" id="PTHR11103">
    <property type="entry name" value="SLR1189 PROTEIN"/>
    <property type="match status" value="1"/>
</dbReference>
<accession>D0LSQ2</accession>
<keyword evidence="3 8" id="KW-0489">Methyltransferase</keyword>
<dbReference type="NCBIfam" id="NF006396">
    <property type="entry name" value="PRK08645.1"/>
    <property type="match status" value="1"/>
</dbReference>
<dbReference type="PANTHER" id="PTHR11103:SF18">
    <property type="entry name" value="SLR1189 PROTEIN"/>
    <property type="match status" value="1"/>
</dbReference>
<keyword evidence="11" id="KW-1185">Reference proteome</keyword>
<dbReference type="InterPro" id="IPR036589">
    <property type="entry name" value="HCY_dom_sf"/>
</dbReference>
<evidence type="ECO:0000256" key="1">
    <source>
        <dbReference type="ARBA" id="ARBA00001974"/>
    </source>
</evidence>
<dbReference type="STRING" id="502025.Hoch_4784"/>
<evidence type="ECO:0000256" key="6">
    <source>
        <dbReference type="ARBA" id="ARBA00022827"/>
    </source>
</evidence>
<feature type="domain" description="Hcy-binding" evidence="9">
    <location>
        <begin position="7"/>
        <end position="292"/>
    </location>
</feature>
<keyword evidence="7" id="KW-0560">Oxidoreductase</keyword>
<dbReference type="RefSeq" id="WP_012829872.1">
    <property type="nucleotide sequence ID" value="NC_013440.1"/>
</dbReference>
<dbReference type="InterPro" id="IPR003726">
    <property type="entry name" value="HCY_dom"/>
</dbReference>
<dbReference type="Proteomes" id="UP000001880">
    <property type="component" value="Chromosome"/>
</dbReference>
<reference evidence="10 11" key="1">
    <citation type="journal article" date="2010" name="Stand. Genomic Sci.">
        <title>Complete genome sequence of Haliangium ochraceum type strain (SMP-2).</title>
        <authorList>
            <consortium name="US DOE Joint Genome Institute (JGI-PGF)"/>
            <person name="Ivanova N."/>
            <person name="Daum C."/>
            <person name="Lang E."/>
            <person name="Abt B."/>
            <person name="Kopitz M."/>
            <person name="Saunders E."/>
            <person name="Lapidus A."/>
            <person name="Lucas S."/>
            <person name="Glavina Del Rio T."/>
            <person name="Nolan M."/>
            <person name="Tice H."/>
            <person name="Copeland A."/>
            <person name="Cheng J.F."/>
            <person name="Chen F."/>
            <person name="Bruce D."/>
            <person name="Goodwin L."/>
            <person name="Pitluck S."/>
            <person name="Mavromatis K."/>
            <person name="Pati A."/>
            <person name="Mikhailova N."/>
            <person name="Chen A."/>
            <person name="Palaniappan K."/>
            <person name="Land M."/>
            <person name="Hauser L."/>
            <person name="Chang Y.J."/>
            <person name="Jeffries C.D."/>
            <person name="Detter J.C."/>
            <person name="Brettin T."/>
            <person name="Rohde M."/>
            <person name="Goker M."/>
            <person name="Bristow J."/>
            <person name="Markowitz V."/>
            <person name="Eisen J.A."/>
            <person name="Hugenholtz P."/>
            <person name="Kyrpides N.C."/>
            <person name="Klenk H.P."/>
        </authorList>
    </citation>
    <scope>NUCLEOTIDE SEQUENCE [LARGE SCALE GENOMIC DNA]</scope>
    <source>
        <strain evidence="11">DSM 14365 / CIP 107738 / JCM 11303 / AJ 13395 / SMP-2</strain>
    </source>
</reference>
<feature type="binding site" evidence="8">
    <location>
        <position position="213"/>
    </location>
    <ligand>
        <name>Zn(2+)</name>
        <dbReference type="ChEBI" id="CHEBI:29105"/>
    </ligand>
</feature>
<dbReference type="GO" id="GO:0006555">
    <property type="term" value="P:methionine metabolic process"/>
    <property type="evidence" value="ECO:0007669"/>
    <property type="project" value="InterPro"/>
</dbReference>
<comment type="cofactor">
    <cofactor evidence="1">
        <name>FAD</name>
        <dbReference type="ChEBI" id="CHEBI:57692"/>
    </cofactor>
</comment>
<evidence type="ECO:0000256" key="3">
    <source>
        <dbReference type="ARBA" id="ARBA00022603"/>
    </source>
</evidence>
<dbReference type="Gene3D" id="3.20.20.330">
    <property type="entry name" value="Homocysteine-binding-like domain"/>
    <property type="match status" value="1"/>
</dbReference>
<evidence type="ECO:0000256" key="5">
    <source>
        <dbReference type="ARBA" id="ARBA00022679"/>
    </source>
</evidence>
<dbReference type="GO" id="GO:0008168">
    <property type="term" value="F:methyltransferase activity"/>
    <property type="evidence" value="ECO:0007669"/>
    <property type="project" value="UniProtKB-UniRule"/>
</dbReference>
<evidence type="ECO:0000256" key="4">
    <source>
        <dbReference type="ARBA" id="ARBA00022630"/>
    </source>
</evidence>
<dbReference type="KEGG" id="hoh:Hoch_4784"/>
<dbReference type="InterPro" id="IPR003171">
    <property type="entry name" value="Mehydrof_redctse-like"/>
</dbReference>
<evidence type="ECO:0000256" key="2">
    <source>
        <dbReference type="ARBA" id="ARBA00004777"/>
    </source>
</evidence>
<evidence type="ECO:0000256" key="8">
    <source>
        <dbReference type="PROSITE-ProRule" id="PRU00333"/>
    </source>
</evidence>
<feature type="binding site" evidence="8">
    <location>
        <position position="277"/>
    </location>
    <ligand>
        <name>Zn(2+)</name>
        <dbReference type="ChEBI" id="CHEBI:29105"/>
    </ligand>
</feature>
<dbReference type="PROSITE" id="PS50970">
    <property type="entry name" value="HCY"/>
    <property type="match status" value="1"/>
</dbReference>
<dbReference type="eggNOG" id="COG0646">
    <property type="taxonomic scope" value="Bacteria"/>
</dbReference>
<dbReference type="SUPFAM" id="SSF82282">
    <property type="entry name" value="Homocysteine S-methyltransferase"/>
    <property type="match status" value="1"/>
</dbReference>
<dbReference type="SUPFAM" id="SSF51730">
    <property type="entry name" value="FAD-linked oxidoreductase"/>
    <property type="match status" value="1"/>
</dbReference>
<keyword evidence="4" id="KW-0285">Flavoprotein</keyword>
<evidence type="ECO:0000259" key="9">
    <source>
        <dbReference type="PROSITE" id="PS50970"/>
    </source>
</evidence>
<name>D0LSQ2_HALO1</name>
<evidence type="ECO:0000256" key="7">
    <source>
        <dbReference type="ARBA" id="ARBA00023002"/>
    </source>
</evidence>
<comment type="pathway">
    <text evidence="2">One-carbon metabolism; tetrahydrofolate interconversion.</text>
</comment>
<dbReference type="CDD" id="cd00537">
    <property type="entry name" value="MTHFR"/>
    <property type="match status" value="1"/>
</dbReference>